<gene>
    <name evidence="3" type="ORF">SYV04_05070</name>
</gene>
<sequence>MLTRLELSNYRGFRSLQLELAPLTVIIGRNGYGKSTLLEASLFLMAALDDSRRRGGTYATPSSAEASPGVLESAVPNVQAILTREGPSIAPEFSVAADFDRATLGHVRLLARPSANGSLTVHLDSGPVPDSPPASMQGASAALIQHVSRILIDEPIRSEAEVEGLSRSGLQSDILRNRLHRLGDAGLERINRTLRALANAEIVRPPALGEATPFLPLAVHFRRDGSTHELGAGNHALISMVSLLVEMETFLSRPSATGEKLLLLDEPELHLHPRNQRALAAHLSDRAREKGAQIVFVTHSVDIASEVSWRADTAVLTFERPFSKPRRLDSQHELLRALSDTHDLMQFASINFLGSRRVLFCEGKSDKAILQRCALAHFHSAPARHGRFERWMIIPLQGVANTPTTQLVERLVSSSLLPTLGPSEALVVVDVKDRDYERQPGRSMHTGNQVERVEQVWHRHSIESLFIDVPVLSSIFRALLGDATPSDLEGLIRDAITAADRDVTLNEATEDEFAEVYRRTRKYYGKAAQQEARQAVRANPEIWQRGKDRANFVLRHIGSHLPTKQHNIGANVSKLLDAIPRESFQKIVLPVEIVEFLDFLADRA</sequence>
<dbReference type="PANTHER" id="PTHR43581:SF2">
    <property type="entry name" value="EXCINUCLEASE ATPASE SUBUNIT"/>
    <property type="match status" value="1"/>
</dbReference>
<evidence type="ECO:0000313" key="4">
    <source>
        <dbReference type="Proteomes" id="UP001291309"/>
    </source>
</evidence>
<dbReference type="RefSeq" id="WP_321544477.1">
    <property type="nucleotide sequence ID" value="NZ_JAXIVS010000001.1"/>
</dbReference>
<dbReference type="PANTHER" id="PTHR43581">
    <property type="entry name" value="ATP/GTP PHOSPHATASE"/>
    <property type="match status" value="1"/>
</dbReference>
<accession>A0ABU5GX27</accession>
<feature type="domain" description="ATPase AAA-type core" evidence="2">
    <location>
        <begin position="253"/>
        <end position="301"/>
    </location>
</feature>
<evidence type="ECO:0000259" key="1">
    <source>
        <dbReference type="Pfam" id="PF13175"/>
    </source>
</evidence>
<evidence type="ECO:0000313" key="3">
    <source>
        <dbReference type="EMBL" id="MDY7225739.1"/>
    </source>
</evidence>
<dbReference type="Pfam" id="PF13175">
    <property type="entry name" value="AAA_15"/>
    <property type="match status" value="1"/>
</dbReference>
<organism evidence="3 4">
    <name type="scientific">Hyalangium rubrum</name>
    <dbReference type="NCBI Taxonomy" id="3103134"/>
    <lineage>
        <taxon>Bacteria</taxon>
        <taxon>Pseudomonadati</taxon>
        <taxon>Myxococcota</taxon>
        <taxon>Myxococcia</taxon>
        <taxon>Myxococcales</taxon>
        <taxon>Cystobacterineae</taxon>
        <taxon>Archangiaceae</taxon>
        <taxon>Hyalangium</taxon>
    </lineage>
</organism>
<dbReference type="InterPro" id="IPR051396">
    <property type="entry name" value="Bact_Antivir_Def_Nuclease"/>
</dbReference>
<keyword evidence="4" id="KW-1185">Reference proteome</keyword>
<dbReference type="InterPro" id="IPR027417">
    <property type="entry name" value="P-loop_NTPase"/>
</dbReference>
<feature type="domain" description="Endonuclease GajA/Old nuclease/RecF-like AAA" evidence="1">
    <location>
        <begin position="1"/>
        <end position="40"/>
    </location>
</feature>
<dbReference type="Proteomes" id="UP001291309">
    <property type="component" value="Unassembled WGS sequence"/>
</dbReference>
<dbReference type="EMBL" id="JAXIVS010000001">
    <property type="protein sequence ID" value="MDY7225739.1"/>
    <property type="molecule type" value="Genomic_DNA"/>
</dbReference>
<protein>
    <submittedName>
        <fullName evidence="3">AAA family ATPase</fullName>
    </submittedName>
</protein>
<evidence type="ECO:0000259" key="2">
    <source>
        <dbReference type="Pfam" id="PF13304"/>
    </source>
</evidence>
<reference evidence="3 4" key="1">
    <citation type="submission" date="2023-12" db="EMBL/GenBank/DDBJ databases">
        <title>the genome sequence of Hyalangium sp. s54d21.</title>
        <authorList>
            <person name="Zhang X."/>
        </authorList>
    </citation>
    <scope>NUCLEOTIDE SEQUENCE [LARGE SCALE GENOMIC DNA]</scope>
    <source>
        <strain evidence="4">s54d21</strain>
    </source>
</reference>
<name>A0ABU5GX27_9BACT</name>
<comment type="caution">
    <text evidence="3">The sequence shown here is derived from an EMBL/GenBank/DDBJ whole genome shotgun (WGS) entry which is preliminary data.</text>
</comment>
<dbReference type="InterPro" id="IPR041685">
    <property type="entry name" value="AAA_GajA/Old/RecF-like"/>
</dbReference>
<dbReference type="Gene3D" id="3.40.50.300">
    <property type="entry name" value="P-loop containing nucleotide triphosphate hydrolases"/>
    <property type="match status" value="2"/>
</dbReference>
<dbReference type="SUPFAM" id="SSF52540">
    <property type="entry name" value="P-loop containing nucleoside triphosphate hydrolases"/>
    <property type="match status" value="1"/>
</dbReference>
<dbReference type="InterPro" id="IPR003959">
    <property type="entry name" value="ATPase_AAA_core"/>
</dbReference>
<proteinExistence type="predicted"/>
<dbReference type="Pfam" id="PF13304">
    <property type="entry name" value="AAA_21"/>
    <property type="match status" value="1"/>
</dbReference>